<dbReference type="Proteomes" id="UP000444401">
    <property type="component" value="Unassembled WGS sequence"/>
</dbReference>
<evidence type="ECO:0008006" key="3">
    <source>
        <dbReference type="Google" id="ProtNLM"/>
    </source>
</evidence>
<evidence type="ECO:0000313" key="1">
    <source>
        <dbReference type="EMBL" id="MXO67781.1"/>
    </source>
</evidence>
<sequence length="690" mass="77511">MNEPTSPEDLAAILKREYEAADDYHDQIEQLQEEAFRYYEAQPFGNEIDGRSQIVLPDVQETCDGMLGIILKMFVSGDRVVEFEATDEEGEQAADDATAAIDYVFMRQQDGYRVLNDTGMDGLQRKIGIFKVSCEEDEKVSRQWVAFDDPLQLGLIEGEIEDVRENEDGSGRALVKTQRTIKRYTIHSVPTDEYRFSPAAAHEDTADYQAHVRPMTRSDLVEMGFDPEQVYGLPTYDVATVEETESDKLDSYNREESTPALEKVLLCEEYSHIDVDGDGIAELVKSYRVENEILIDAETGEPSIETIDEQPFSVFCPFPRQHRLIGYSLADKVMDLQLLRSHFARQLIDGMAFANMPRPYVDMDSATDETLDDLLNPIPGSPVRGRGVAAVTNLQTGFNIGDSLQAMEWVSREKEGRSGVGRATPTLDENSLNNQTATEFAGREGKAETQQEYIARNLAEAMARAFAKLYRLMRVEAEPFRIKVDGKYRLVDPSQWPEDMNVRVNVGLGNGSKDKRIMARTALLGPLQAAIEQGLSGPEHAFNWFDGMARDTGVGQGEDFMYDPSDPEVQQRMAAKEQQPDADLVEVQGKLELEREKAGADAALQRQKAEEQALLQRQKTEADIETQRQKHAMDMQVMRERAALESELARDKAAEELRLARERMAAEAELKREFADANVSQNRPGGSLAE</sequence>
<evidence type="ECO:0000313" key="2">
    <source>
        <dbReference type="Proteomes" id="UP000444401"/>
    </source>
</evidence>
<comment type="caution">
    <text evidence="1">The sequence shown here is derived from an EMBL/GenBank/DDBJ whole genome shotgun (WGS) entry which is preliminary data.</text>
</comment>
<accession>A0ABW9USC2</accession>
<keyword evidence="2" id="KW-1185">Reference proteome</keyword>
<organism evidence="1 2">
    <name type="scientific">Pelagerythrobacter marinus</name>
    <dbReference type="NCBI Taxonomy" id="538382"/>
    <lineage>
        <taxon>Bacteria</taxon>
        <taxon>Pseudomonadati</taxon>
        <taxon>Pseudomonadota</taxon>
        <taxon>Alphaproteobacteria</taxon>
        <taxon>Sphingomonadales</taxon>
        <taxon>Erythrobacteraceae</taxon>
        <taxon>Pelagerythrobacter</taxon>
    </lineage>
</organism>
<dbReference type="EMBL" id="WTYO01000001">
    <property type="protein sequence ID" value="MXO67781.1"/>
    <property type="molecule type" value="Genomic_DNA"/>
</dbReference>
<dbReference type="InterPro" id="IPR056909">
    <property type="entry name" value="SU10_portal"/>
</dbReference>
<gene>
    <name evidence="1" type="ORF">GRI72_02900</name>
</gene>
<protein>
    <recommendedName>
        <fullName evidence="3">Portal protein</fullName>
    </recommendedName>
</protein>
<dbReference type="RefSeq" id="WP_160732407.1">
    <property type="nucleotide sequence ID" value="NZ_WTYO01000001.1"/>
</dbReference>
<proteinExistence type="predicted"/>
<name>A0ABW9USC2_9SPHN</name>
<reference evidence="1 2" key="1">
    <citation type="submission" date="2019-12" db="EMBL/GenBank/DDBJ databases">
        <title>Genomic-based taxomic classification of the family Erythrobacteraceae.</title>
        <authorList>
            <person name="Xu L."/>
        </authorList>
    </citation>
    <scope>NUCLEOTIDE SEQUENCE [LARGE SCALE GENOMIC DNA]</scope>
    <source>
        <strain evidence="1 2">H32</strain>
    </source>
</reference>
<dbReference type="Pfam" id="PF23899">
    <property type="entry name" value="SU10_portal"/>
    <property type="match status" value="1"/>
</dbReference>